<dbReference type="PANTHER" id="PTHR35736">
    <property type="entry name" value="EXPRESSED PROTEIN"/>
    <property type="match status" value="1"/>
</dbReference>
<proteinExistence type="predicted"/>
<dbReference type="Gramene" id="TKW36840">
    <property type="protein sequence ID" value="TKW36840"/>
    <property type="gene ID" value="SEVIR_1G008600v2"/>
</dbReference>
<reference evidence="2" key="1">
    <citation type="submission" date="2019-03" db="EMBL/GenBank/DDBJ databases">
        <title>WGS assembly of Setaria viridis.</title>
        <authorList>
            <person name="Huang P."/>
            <person name="Jenkins J."/>
            <person name="Grimwood J."/>
            <person name="Barry K."/>
            <person name="Healey A."/>
            <person name="Mamidi S."/>
            <person name="Sreedasyam A."/>
            <person name="Shu S."/>
            <person name="Feldman M."/>
            <person name="Wu J."/>
            <person name="Yu Y."/>
            <person name="Chen C."/>
            <person name="Johnson J."/>
            <person name="Rokhsar D."/>
            <person name="Baxter I."/>
            <person name="Schmutz J."/>
            <person name="Brutnell T."/>
            <person name="Kellogg E."/>
        </authorList>
    </citation>
    <scope>NUCLEOTIDE SEQUENCE [LARGE SCALE GENOMIC DNA]</scope>
</reference>
<dbReference type="Gene3D" id="1.10.287.2250">
    <property type="match status" value="2"/>
</dbReference>
<sequence>MLLVLPPDADTYEQESRQMFMEWKDRFKKTYKYAGEEECRYAVFKESRCRVAWARADGVTTSSLNGLAARSNEEIQHGHRVRKGEGSYEQETRWMFVGWKAKYGKTYRDVGEEECRYRLFKGNRRIVVRLNAAAAARQNAYNINQFGDLTNEEVRESCYPEMVDQELSARFAGALLRKRSLEVAPFLEMKHTCDSEHHLCVLLENFRIKMLLMKHRCARTYGRDLNIRVDIFENLAESCDWNSWKDPIIW</sequence>
<dbReference type="InterPro" id="IPR038765">
    <property type="entry name" value="Papain-like_cys_pep_sf"/>
</dbReference>
<dbReference type="InterPro" id="IPR013201">
    <property type="entry name" value="Prot_inhib_I29"/>
</dbReference>
<dbReference type="SMART" id="SM00848">
    <property type="entry name" value="Inhibitor_I29"/>
    <property type="match status" value="2"/>
</dbReference>
<name>A0A4U6W315_SETVI</name>
<dbReference type="PANTHER" id="PTHR35736:SF1">
    <property type="entry name" value="EXPRESSED PROTEIN"/>
    <property type="match status" value="1"/>
</dbReference>
<keyword evidence="3" id="KW-1185">Reference proteome</keyword>
<dbReference type="SUPFAM" id="SSF54001">
    <property type="entry name" value="Cysteine proteinases"/>
    <property type="match status" value="1"/>
</dbReference>
<dbReference type="EMBL" id="CM016552">
    <property type="protein sequence ID" value="TKW36840.1"/>
    <property type="molecule type" value="Genomic_DNA"/>
</dbReference>
<gene>
    <name evidence="2" type="ORF">SEVIR_1G008600v2</name>
</gene>
<evidence type="ECO:0000259" key="1">
    <source>
        <dbReference type="SMART" id="SM00848"/>
    </source>
</evidence>
<feature type="domain" description="Cathepsin propeptide inhibitor" evidence="1">
    <location>
        <begin position="20"/>
        <end position="75"/>
    </location>
</feature>
<accession>A0A4U6W315</accession>
<dbReference type="Proteomes" id="UP000298652">
    <property type="component" value="Chromosome 1"/>
</dbReference>
<organism evidence="2 3">
    <name type="scientific">Setaria viridis</name>
    <name type="common">Green bristlegrass</name>
    <name type="synonym">Setaria italica subsp. viridis</name>
    <dbReference type="NCBI Taxonomy" id="4556"/>
    <lineage>
        <taxon>Eukaryota</taxon>
        <taxon>Viridiplantae</taxon>
        <taxon>Streptophyta</taxon>
        <taxon>Embryophyta</taxon>
        <taxon>Tracheophyta</taxon>
        <taxon>Spermatophyta</taxon>
        <taxon>Magnoliopsida</taxon>
        <taxon>Liliopsida</taxon>
        <taxon>Poales</taxon>
        <taxon>Poaceae</taxon>
        <taxon>PACMAD clade</taxon>
        <taxon>Panicoideae</taxon>
        <taxon>Panicodae</taxon>
        <taxon>Paniceae</taxon>
        <taxon>Cenchrinae</taxon>
        <taxon>Setaria</taxon>
    </lineage>
</organism>
<evidence type="ECO:0000313" key="3">
    <source>
        <dbReference type="Proteomes" id="UP000298652"/>
    </source>
</evidence>
<dbReference type="Pfam" id="PF08246">
    <property type="entry name" value="Inhibitor_I29"/>
    <property type="match status" value="1"/>
</dbReference>
<evidence type="ECO:0000313" key="2">
    <source>
        <dbReference type="EMBL" id="TKW36840.1"/>
    </source>
</evidence>
<feature type="domain" description="Cathepsin propeptide inhibitor" evidence="1">
    <location>
        <begin position="96"/>
        <end position="154"/>
    </location>
</feature>
<protein>
    <recommendedName>
        <fullName evidence="1">Cathepsin propeptide inhibitor domain-containing protein</fullName>
    </recommendedName>
</protein>
<dbReference type="AlphaFoldDB" id="A0A4U6W315"/>